<dbReference type="PIRSF" id="PIRSF036922">
    <property type="entry name" value="RNaseH_PGAM"/>
    <property type="match status" value="1"/>
</dbReference>
<feature type="domain" description="RNase H type-1" evidence="3">
    <location>
        <begin position="1"/>
        <end position="137"/>
    </location>
</feature>
<keyword evidence="2" id="KW-0413">Isomerase</keyword>
<dbReference type="InterPro" id="IPR029033">
    <property type="entry name" value="His_PPase_superfam"/>
</dbReference>
<dbReference type="Pfam" id="PF00300">
    <property type="entry name" value="His_Phos_1"/>
    <property type="match status" value="1"/>
</dbReference>
<dbReference type="SUPFAM" id="SSF53254">
    <property type="entry name" value="Phosphoglycerate mutase-like"/>
    <property type="match status" value="1"/>
</dbReference>
<protein>
    <submittedName>
        <fullName evidence="4">Bifunctional RNase H/acid phosphatase</fullName>
    </submittedName>
</protein>
<dbReference type="InterPro" id="IPR012337">
    <property type="entry name" value="RNaseH-like_sf"/>
</dbReference>
<dbReference type="PROSITE" id="PS00175">
    <property type="entry name" value="PG_MUTASE"/>
    <property type="match status" value="1"/>
</dbReference>
<dbReference type="CDD" id="cd09279">
    <property type="entry name" value="RNase_HI_like"/>
    <property type="match status" value="1"/>
</dbReference>
<name>A0ABP9RR67_9ACTN</name>
<keyword evidence="1" id="KW-0324">Glycolysis</keyword>
<dbReference type="InterPro" id="IPR036397">
    <property type="entry name" value="RNaseH_sf"/>
</dbReference>
<dbReference type="InterPro" id="IPR001345">
    <property type="entry name" value="PG/BPGM_mutase_AS"/>
</dbReference>
<dbReference type="NCBIfam" id="NF005567">
    <property type="entry name" value="PRK07238.1"/>
    <property type="match status" value="1"/>
</dbReference>
<dbReference type="InterPro" id="IPR013078">
    <property type="entry name" value="His_Pase_superF_clade-1"/>
</dbReference>
<dbReference type="InterPro" id="IPR050275">
    <property type="entry name" value="PGM_Phosphatase"/>
</dbReference>
<evidence type="ECO:0000313" key="5">
    <source>
        <dbReference type="Proteomes" id="UP001501570"/>
    </source>
</evidence>
<proteinExistence type="predicted"/>
<dbReference type="PANTHER" id="PTHR48100:SF1">
    <property type="entry name" value="HISTIDINE PHOSPHATASE FAMILY PROTEIN-RELATED"/>
    <property type="match status" value="1"/>
</dbReference>
<evidence type="ECO:0000256" key="2">
    <source>
        <dbReference type="ARBA" id="ARBA00023235"/>
    </source>
</evidence>
<dbReference type="PANTHER" id="PTHR48100">
    <property type="entry name" value="BROAD-SPECIFICITY PHOSPHATASE YOR283W-RELATED"/>
    <property type="match status" value="1"/>
</dbReference>
<dbReference type="Gene3D" id="3.40.50.1240">
    <property type="entry name" value="Phosphoglycerate mutase-like"/>
    <property type="match status" value="1"/>
</dbReference>
<organism evidence="4 5">
    <name type="scientific">Rugosimonospora acidiphila</name>
    <dbReference type="NCBI Taxonomy" id="556531"/>
    <lineage>
        <taxon>Bacteria</taxon>
        <taxon>Bacillati</taxon>
        <taxon>Actinomycetota</taxon>
        <taxon>Actinomycetes</taxon>
        <taxon>Micromonosporales</taxon>
        <taxon>Micromonosporaceae</taxon>
        <taxon>Rugosimonospora</taxon>
    </lineage>
</organism>
<comment type="caution">
    <text evidence="4">The sequence shown here is derived from an EMBL/GenBank/DDBJ whole genome shotgun (WGS) entry which is preliminary data.</text>
</comment>
<dbReference type="SMART" id="SM00855">
    <property type="entry name" value="PGAM"/>
    <property type="match status" value="1"/>
</dbReference>
<evidence type="ECO:0000313" key="4">
    <source>
        <dbReference type="EMBL" id="GAA5184387.1"/>
    </source>
</evidence>
<gene>
    <name evidence="4" type="ORF">GCM10023322_25760</name>
</gene>
<reference evidence="5" key="1">
    <citation type="journal article" date="2019" name="Int. J. Syst. Evol. Microbiol.">
        <title>The Global Catalogue of Microorganisms (GCM) 10K type strain sequencing project: providing services to taxonomists for standard genome sequencing and annotation.</title>
        <authorList>
            <consortium name="The Broad Institute Genomics Platform"/>
            <consortium name="The Broad Institute Genome Sequencing Center for Infectious Disease"/>
            <person name="Wu L."/>
            <person name="Ma J."/>
        </authorList>
    </citation>
    <scope>NUCLEOTIDE SEQUENCE [LARGE SCALE GENOMIC DNA]</scope>
    <source>
        <strain evidence="5">JCM 18304</strain>
    </source>
</reference>
<keyword evidence="5" id="KW-1185">Reference proteome</keyword>
<dbReference type="SUPFAM" id="SSF53098">
    <property type="entry name" value="Ribonuclease H-like"/>
    <property type="match status" value="1"/>
</dbReference>
<dbReference type="PROSITE" id="PS50879">
    <property type="entry name" value="RNASE_H_1"/>
    <property type="match status" value="1"/>
</dbReference>
<evidence type="ECO:0000256" key="1">
    <source>
        <dbReference type="ARBA" id="ARBA00023152"/>
    </source>
</evidence>
<dbReference type="Pfam" id="PF13456">
    <property type="entry name" value="RVT_3"/>
    <property type="match status" value="1"/>
</dbReference>
<sequence length="462" mass="47676">MVVEADGGARGNPGPAGYGAVVLDAASGEVLAERAESLGITTNNVAEYSGLIAGLTAAAELGATEVDVRMDSKLVVEQMSGRWQIKHAGLRVLAAEAATLMRRFDTVRFGWIPRERNKHADALANRAMDEAAGKPPQAIKTVPTRAPAAAADESRIVAAPDSPARAAARAVAAAAAGTGAPARPEPAINVEPGAAVAPTTAIPDGATPGSATLGGVTLGAVAPETGAGPDEFVEPDAPAAGHRPSWERPMGQPTRLILVRHGETEMNSQRRYSGRGDVPLNERGLAQARATAARLAALAGTVPVVVSSPLSRAAATAALIAAELGDVPVTTDPELIESDFGDWEGLTFTEVREGWPAHLAKWLDSPAVAPPGGESFRAVDRRVRRVAARVRDAHPGRTVVLVSHVSPIKLLLRDALAAGDAFLYRLHLDPAGVSIVDSWPDGGVAVRTVNDTAHLAGLELAD</sequence>
<evidence type="ECO:0000259" key="3">
    <source>
        <dbReference type="PROSITE" id="PS50879"/>
    </source>
</evidence>
<accession>A0ABP9RR67</accession>
<dbReference type="CDD" id="cd07067">
    <property type="entry name" value="HP_PGM_like"/>
    <property type="match status" value="1"/>
</dbReference>
<dbReference type="Proteomes" id="UP001501570">
    <property type="component" value="Unassembled WGS sequence"/>
</dbReference>
<dbReference type="InterPro" id="IPR014636">
    <property type="entry name" value="RNaseH/PGlycerate_mutase"/>
</dbReference>
<dbReference type="InterPro" id="IPR002156">
    <property type="entry name" value="RNaseH_domain"/>
</dbReference>
<dbReference type="Gene3D" id="3.30.420.10">
    <property type="entry name" value="Ribonuclease H-like superfamily/Ribonuclease H"/>
    <property type="match status" value="1"/>
</dbReference>
<dbReference type="EMBL" id="BAABJQ010000006">
    <property type="protein sequence ID" value="GAA5184387.1"/>
    <property type="molecule type" value="Genomic_DNA"/>
</dbReference>